<dbReference type="InterPro" id="IPR005102">
    <property type="entry name" value="Carbo-bd_X2"/>
</dbReference>
<dbReference type="KEGG" id="dae:Dtox_2889"/>
<dbReference type="Pfam" id="PF03442">
    <property type="entry name" value="CBM_X2"/>
    <property type="match status" value="1"/>
</dbReference>
<feature type="chain" id="PRO_5002993340" description="Cadherin-like beta sandwich domain-containing protein" evidence="7">
    <location>
        <begin position="28"/>
        <end position="1672"/>
    </location>
</feature>
<feature type="domain" description="Atrophied bacterial Ig" evidence="11">
    <location>
        <begin position="1098"/>
        <end position="1170"/>
    </location>
</feature>
<dbReference type="SUPFAM" id="SSF63825">
    <property type="entry name" value="YWTD domain"/>
    <property type="match status" value="1"/>
</dbReference>
<dbReference type="eggNOG" id="COG2356">
    <property type="taxonomic scope" value="Bacteria"/>
</dbReference>
<name>C8W2G8_DESAS</name>
<accession>C8W2G8</accession>
<evidence type="ECO:0000256" key="7">
    <source>
        <dbReference type="SAM" id="SignalP"/>
    </source>
</evidence>
<feature type="region of interest" description="Disordered" evidence="6">
    <location>
        <begin position="1019"/>
        <end position="1043"/>
    </location>
</feature>
<evidence type="ECO:0008006" key="14">
    <source>
        <dbReference type="Google" id="ProtNLM"/>
    </source>
</evidence>
<evidence type="ECO:0000256" key="5">
    <source>
        <dbReference type="ARBA" id="ARBA00023326"/>
    </source>
</evidence>
<dbReference type="OrthoDB" id="2067910at2"/>
<keyword evidence="4" id="KW-0119">Carbohydrate metabolism</keyword>
<keyword evidence="13" id="KW-1185">Reference proteome</keyword>
<evidence type="ECO:0000259" key="10">
    <source>
        <dbReference type="Pfam" id="PF12733"/>
    </source>
</evidence>
<protein>
    <recommendedName>
        <fullName evidence="14">Cadherin-like beta sandwich domain-containing protein</fullName>
    </recommendedName>
</protein>
<dbReference type="Gene3D" id="2.60.40.1120">
    <property type="entry name" value="Carboxypeptidase-like, regulatory domain"/>
    <property type="match status" value="1"/>
</dbReference>
<gene>
    <name evidence="12" type="ordered locus">Dtox_2889</name>
</gene>
<dbReference type="InterPro" id="IPR013378">
    <property type="entry name" value="InlB-like_B-rpt"/>
</dbReference>
<evidence type="ECO:0000256" key="1">
    <source>
        <dbReference type="ARBA" id="ARBA00004196"/>
    </source>
</evidence>
<dbReference type="InterPro" id="IPR025883">
    <property type="entry name" value="Cadherin-like_domain"/>
</dbReference>
<evidence type="ECO:0000256" key="3">
    <source>
        <dbReference type="ARBA" id="ARBA00023001"/>
    </source>
</evidence>
<dbReference type="HOGENOM" id="CLU_241754_0_0_9"/>
<dbReference type="Pfam" id="PF20578">
    <property type="entry name" value="aBig_2"/>
    <property type="match status" value="1"/>
</dbReference>
<reference evidence="12 13" key="1">
    <citation type="journal article" date="2009" name="Stand. Genomic Sci.">
        <title>Complete genome sequence of Desulfotomaculum acetoxidans type strain (5575).</title>
        <authorList>
            <person name="Spring S."/>
            <person name="Lapidus A."/>
            <person name="Schroder M."/>
            <person name="Gleim D."/>
            <person name="Sims D."/>
            <person name="Meincke L."/>
            <person name="Glavina Del Rio T."/>
            <person name="Tice H."/>
            <person name="Copeland A."/>
            <person name="Cheng J.F."/>
            <person name="Lucas S."/>
            <person name="Chen F."/>
            <person name="Nolan M."/>
            <person name="Bruce D."/>
            <person name="Goodwin L."/>
            <person name="Pitluck S."/>
            <person name="Ivanova N."/>
            <person name="Mavromatis K."/>
            <person name="Mikhailova N."/>
            <person name="Pati A."/>
            <person name="Chen A."/>
            <person name="Palaniappan K."/>
            <person name="Land M."/>
            <person name="Hauser L."/>
            <person name="Chang Y.J."/>
            <person name="Jeffries C.D."/>
            <person name="Chain P."/>
            <person name="Saunders E."/>
            <person name="Brettin T."/>
            <person name="Detter J.C."/>
            <person name="Goker M."/>
            <person name="Bristow J."/>
            <person name="Eisen J.A."/>
            <person name="Markowitz V."/>
            <person name="Hugenholtz P."/>
            <person name="Kyrpides N.C."/>
            <person name="Klenk H.P."/>
            <person name="Han C."/>
        </authorList>
    </citation>
    <scope>NUCLEOTIDE SEQUENCE [LARGE SCALE GENOMIC DNA]</scope>
    <source>
        <strain evidence="13">ATCC 49208 / DSM 771 / VKM B-1644</strain>
    </source>
</reference>
<dbReference type="eggNOG" id="COG1361">
    <property type="taxonomic scope" value="Bacteria"/>
</dbReference>
<keyword evidence="3" id="KW-0136">Cellulose degradation</keyword>
<dbReference type="Gene3D" id="2.60.40.10">
    <property type="entry name" value="Immunoglobulins"/>
    <property type="match status" value="1"/>
</dbReference>
<feature type="domain" description="GLUG" evidence="9">
    <location>
        <begin position="975"/>
        <end position="1000"/>
    </location>
</feature>
<comment type="subcellular location">
    <subcellularLocation>
        <location evidence="1">Cell envelope</location>
    </subcellularLocation>
</comment>
<feature type="domain" description="Carbohydrate binding X2" evidence="8">
    <location>
        <begin position="1270"/>
        <end position="1351"/>
    </location>
</feature>
<dbReference type="EMBL" id="CP001720">
    <property type="protein sequence ID" value="ACV63652.1"/>
    <property type="molecule type" value="Genomic_DNA"/>
</dbReference>
<dbReference type="Gene3D" id="2.160.20.110">
    <property type="match status" value="1"/>
</dbReference>
<dbReference type="Pfam" id="PF12733">
    <property type="entry name" value="Cadherin-like"/>
    <property type="match status" value="1"/>
</dbReference>
<evidence type="ECO:0000256" key="4">
    <source>
        <dbReference type="ARBA" id="ARBA00023277"/>
    </source>
</evidence>
<keyword evidence="5" id="KW-0624">Polysaccharide degradation</keyword>
<feature type="domain" description="Cadherin-like beta-sandwich-like" evidence="10">
    <location>
        <begin position="1372"/>
        <end position="1458"/>
    </location>
</feature>
<dbReference type="GO" id="GO:0030245">
    <property type="term" value="P:cellulose catabolic process"/>
    <property type="evidence" value="ECO:0007669"/>
    <property type="project" value="UniProtKB-KW"/>
</dbReference>
<dbReference type="eggNOG" id="COG4886">
    <property type="taxonomic scope" value="Bacteria"/>
</dbReference>
<evidence type="ECO:0000313" key="12">
    <source>
        <dbReference type="EMBL" id="ACV63652.1"/>
    </source>
</evidence>
<dbReference type="Pfam" id="PF09479">
    <property type="entry name" value="Flg_new"/>
    <property type="match status" value="1"/>
</dbReference>
<proteinExistence type="predicted"/>
<organism evidence="12 13">
    <name type="scientific">Desulfofarcimen acetoxidans (strain ATCC 49208 / DSM 771 / KCTC 5769 / VKM B-1644 / 5575)</name>
    <name type="common">Desulfotomaculum acetoxidans</name>
    <dbReference type="NCBI Taxonomy" id="485916"/>
    <lineage>
        <taxon>Bacteria</taxon>
        <taxon>Bacillati</taxon>
        <taxon>Bacillota</taxon>
        <taxon>Clostridia</taxon>
        <taxon>Eubacteriales</taxon>
        <taxon>Peptococcaceae</taxon>
        <taxon>Desulfofarcimen</taxon>
    </lineage>
</organism>
<dbReference type="GO" id="GO:0030313">
    <property type="term" value="C:cell envelope"/>
    <property type="evidence" value="ECO:0007669"/>
    <property type="project" value="UniProtKB-SubCell"/>
</dbReference>
<dbReference type="SUPFAM" id="SSF81296">
    <property type="entry name" value="E set domains"/>
    <property type="match status" value="1"/>
</dbReference>
<feature type="signal peptide" evidence="7">
    <location>
        <begin position="1"/>
        <end position="27"/>
    </location>
</feature>
<dbReference type="eggNOG" id="COG5492">
    <property type="taxonomic scope" value="Bacteria"/>
</dbReference>
<feature type="compositionally biased region" description="Basic and acidic residues" evidence="6">
    <location>
        <begin position="1021"/>
        <end position="1034"/>
    </location>
</feature>
<sequence length="1672" mass="179123">MPRKLRNLISVFLCMVMLFCLADIVHAAGELPGWTLVKSGGADHLNAAFGPLGSIIAVPGDNPVMAVCGDFLYAAWIEGTGAGSELHIKKYNGDYWIPAGNTAGSSRLDEGISYAENPAIAELNGNIYMAWKEKRMGSYDTRIRVKKYDGSSWQYVETYNAEFQEYKDGESLNYRDAMSARGVKLMADNGVLYAAWTEYMGEGIYRVRAAQYNETADEWSTIDGEQAGGLNYNPQKDSNNLSLAMHNGKLYLAWEERDGRIHVRRHDGNGNWTFIDGGGESGVCYNPDSYERSMPVLADYKGELYLAWVETSYYSDYWELYTPSIRLAKYRGTGGTWNIIDSSSDAGFNYNPEMSAYNPALLVHNDKLFLSWSEFAEFEGYNYFNQIRVMSYDGMNKIFIDGNSSTGINKEIMQHAQNSAITVYKNDLYVLWKESSRLVGSQGYDWQMRAKKLPFPSAVITPGQPLTEADLNGNSIDVELSWLSFSNGVPDKNNFTLNNAPPGLTIQNVQYLSPVACKINLTFDGTDFDRNMELGLTIAPAELSLDTPLTSVNMPLTSKNTLEITANNDEESLTITDSDDIWEEQEDQKVITVTLNGGTFAPVINAANWTVSNLPQGVSKGSVTRTDANTVEITLSGNSQIDYTSDITNVTVTCTVDEYNDSTGGGTLSAASGVTLRATYHVIYYGNNHTEGSVPTDNSVYKPEEDLEIKKNTGALARQGYFFTGWNTKNDGTGDSYEAGQAITMPAKNLELYAVWQQLIWSGDGSSNNPFRVETAGHLKDVRNKTGTGVYFLQTGNINLSGELWVPIPAFSGRYDGNGYTIQGLFATLPAVNNVGLFASITGGTVDNLHIEEGKVTGNYYVGLLAGRIEEGGKVTGSSVSGNVTGHEMVGGLVGYIVENGNNKVQKSFAAGTVTASGNYAGGLAGNNRGQVEECFSTGNVNAGNGLYIGGLAGDNWNGQIKNSYATGNVNGKSDVGGLVGWNGYASGTIENSYSTGKVSGTNSTGGLVGYNNSGTVSKSYYDREKSERDDDSGKGLPLDTPAMKHQSTFTDWSFTTIWKIGENISCPTLRWQPWQPDERITADHTGLAWADIAGENSGPDSISTNLVLPLSGTNETIINWSCNPAGYISMADGSLTRPTGGNKEVTLKAMVSYPGGMSQIKEFNLTILRASIRIAGITPVDSVSVAYGTDETEAIAALANTTTITDSEGNSHTVNLNWSITGYSGTASGNYTAAGTFALPPGVEQTDPETPLEVTATVTVQVQHINPGINPAAASFDLAAPAGISVSITWGSTAVSVAKVSYESNPLVLDMDYTIDGDTLTVKQSYLESLSLEEGTIIELDITFNDNSLLTLAINTVNSYIPSDNANLSGLTLSAGTLVPEFDPDVTIYTVNVGSGVSSIDVINVLEDSHATMTVNGDSVTSGSTVSIDLNIGNNTVAIIVTAESEATKTYTVNINRATPSGTITGMVKDSGGNPILGAEVNLTVSTGIYSAITDTSGIYSITDVPAGTGYTVTAGKPGYASTSVTGLEVTADAITPEVDITLNYDPEASLATYKGAQVRQNGDVYDIRFVAVIDTLNAKEVGFVFSKTETVPTRENASVKATSIVYTEITASGSPVTAEGLRGRYIIACTVTGIPVEDINVELYVRAFSTVGTLTKYTPVTTVTVADLLD</sequence>
<dbReference type="Pfam" id="PF13620">
    <property type="entry name" value="CarboxypepD_reg"/>
    <property type="match status" value="1"/>
</dbReference>
<evidence type="ECO:0000256" key="6">
    <source>
        <dbReference type="SAM" id="MobiDB-lite"/>
    </source>
</evidence>
<dbReference type="Pfam" id="PF07581">
    <property type="entry name" value="Glug"/>
    <property type="match status" value="2"/>
</dbReference>
<evidence type="ECO:0000313" key="13">
    <source>
        <dbReference type="Proteomes" id="UP000002217"/>
    </source>
</evidence>
<dbReference type="STRING" id="485916.Dtox_2889"/>
<evidence type="ECO:0000259" key="11">
    <source>
        <dbReference type="Pfam" id="PF20578"/>
    </source>
</evidence>
<evidence type="ECO:0000259" key="9">
    <source>
        <dbReference type="Pfam" id="PF07581"/>
    </source>
</evidence>
<dbReference type="InterPro" id="IPR046780">
    <property type="entry name" value="aBig_2"/>
</dbReference>
<evidence type="ECO:0000256" key="2">
    <source>
        <dbReference type="ARBA" id="ARBA00022729"/>
    </source>
</evidence>
<dbReference type="InterPro" id="IPR008969">
    <property type="entry name" value="CarboxyPept-like_regulatory"/>
</dbReference>
<dbReference type="eggNOG" id="COG3210">
    <property type="taxonomic scope" value="Bacteria"/>
</dbReference>
<evidence type="ECO:0000259" key="8">
    <source>
        <dbReference type="Pfam" id="PF03442"/>
    </source>
</evidence>
<dbReference type="RefSeq" id="WP_015758345.1">
    <property type="nucleotide sequence ID" value="NC_013216.1"/>
</dbReference>
<dbReference type="Proteomes" id="UP000002217">
    <property type="component" value="Chromosome"/>
</dbReference>
<dbReference type="InterPro" id="IPR011493">
    <property type="entry name" value="GLUG"/>
</dbReference>
<dbReference type="NCBIfam" id="TIGR02543">
    <property type="entry name" value="List_Bact_rpt"/>
    <property type="match status" value="1"/>
</dbReference>
<feature type="domain" description="GLUG" evidence="9">
    <location>
        <begin position="946"/>
        <end position="971"/>
    </location>
</feature>
<dbReference type="SUPFAM" id="SSF49464">
    <property type="entry name" value="Carboxypeptidase regulatory domain-like"/>
    <property type="match status" value="1"/>
</dbReference>
<dbReference type="InterPro" id="IPR014756">
    <property type="entry name" value="Ig_E-set"/>
</dbReference>
<keyword evidence="2 7" id="KW-0732">Signal</keyword>
<dbReference type="InterPro" id="IPR042229">
    <property type="entry name" value="Listeria/Bacterioides_rpt_sf"/>
</dbReference>
<dbReference type="InterPro" id="IPR013783">
    <property type="entry name" value="Ig-like_fold"/>
</dbReference>
<dbReference type="Gene3D" id="2.60.40.4270">
    <property type="entry name" value="Listeria-Bacteroides repeat domain"/>
    <property type="match status" value="1"/>
</dbReference>